<dbReference type="AlphaFoldDB" id="F5XDT3"/>
<reference evidence="2 3" key="1">
    <citation type="submission" date="2011-05" db="EMBL/GenBank/DDBJ databases">
        <title>Whole genome sequence of Microlunatus phosphovorus NM-1.</title>
        <authorList>
            <person name="Hosoyama A."/>
            <person name="Sasaki K."/>
            <person name="Harada T."/>
            <person name="Igarashi R."/>
            <person name="Kawakoshi A."/>
            <person name="Sasagawa M."/>
            <person name="Fukada J."/>
            <person name="Nakamura S."/>
            <person name="Katano Y."/>
            <person name="Hanada S."/>
            <person name="Kamagata Y."/>
            <person name="Nakamura N."/>
            <person name="Yamazaki S."/>
            <person name="Fujita N."/>
        </authorList>
    </citation>
    <scope>NUCLEOTIDE SEQUENCE [LARGE SCALE GENOMIC DNA]</scope>
    <source>
        <strain evidence="3">ATCC 700054 / DSM 10555 / JCM 9379 / NBRC 101784 / NCIMB 13414 / VKM Ac-1990 / NM-1</strain>
    </source>
</reference>
<evidence type="ECO:0000256" key="1">
    <source>
        <dbReference type="SAM" id="MobiDB-lite"/>
    </source>
</evidence>
<keyword evidence="3" id="KW-1185">Reference proteome</keyword>
<proteinExistence type="predicted"/>
<evidence type="ECO:0008006" key="4">
    <source>
        <dbReference type="Google" id="ProtNLM"/>
    </source>
</evidence>
<dbReference type="Proteomes" id="UP000007947">
    <property type="component" value="Chromosome"/>
</dbReference>
<evidence type="ECO:0000313" key="2">
    <source>
        <dbReference type="EMBL" id="BAK35106.1"/>
    </source>
</evidence>
<dbReference type="InterPro" id="IPR034660">
    <property type="entry name" value="DinB/YfiT-like"/>
</dbReference>
<dbReference type="Pfam" id="PF04978">
    <property type="entry name" value="MST"/>
    <property type="match status" value="1"/>
</dbReference>
<dbReference type="STRING" id="1032480.MLP_20920"/>
<dbReference type="eggNOG" id="COG2318">
    <property type="taxonomic scope" value="Bacteria"/>
</dbReference>
<dbReference type="HOGENOM" id="CLU_097062_2_1_11"/>
<feature type="region of interest" description="Disordered" evidence="1">
    <location>
        <begin position="80"/>
        <end position="99"/>
    </location>
</feature>
<organism evidence="2 3">
    <name type="scientific">Microlunatus phosphovorus (strain ATCC 700054 / DSM 10555 / JCM 9379 / NBRC 101784 / NCIMB 13414 / VKM Ac-1990 / NM-1)</name>
    <dbReference type="NCBI Taxonomy" id="1032480"/>
    <lineage>
        <taxon>Bacteria</taxon>
        <taxon>Bacillati</taxon>
        <taxon>Actinomycetota</taxon>
        <taxon>Actinomycetes</taxon>
        <taxon>Propionibacteriales</taxon>
        <taxon>Propionibacteriaceae</taxon>
        <taxon>Microlunatus</taxon>
    </lineage>
</organism>
<dbReference type="EMBL" id="AP012204">
    <property type="protein sequence ID" value="BAK35106.1"/>
    <property type="molecule type" value="Genomic_DNA"/>
</dbReference>
<evidence type="ECO:0000313" key="3">
    <source>
        <dbReference type="Proteomes" id="UP000007947"/>
    </source>
</evidence>
<gene>
    <name evidence="2" type="ordered locus">MLP_20920</name>
</gene>
<accession>F5XDT3</accession>
<dbReference type="SUPFAM" id="SSF109854">
    <property type="entry name" value="DinB/YfiT-like putative metalloenzymes"/>
    <property type="match status" value="1"/>
</dbReference>
<dbReference type="Gene3D" id="1.20.120.450">
    <property type="entry name" value="dinb family like domain"/>
    <property type="match status" value="1"/>
</dbReference>
<name>F5XDT3_MICPN</name>
<sequence length="181" mass="20043">MIEESQPWKWPPGTADEATVLLGFLERQRALFEWKTDGLDAAGMQATVGASAITLGGLLKHLAHSEYHWFSTYLTGDEPQPPWEAPESWGEDWQPATNESPDQLRGLWQDSVARSRSTIARQVASDGLDAASRPPWNEGIGSPNLRWIVCHMIEEYARHLGHADLLRESIDGAVGEEPGSD</sequence>
<protein>
    <recommendedName>
        <fullName evidence="4">DinB-like domain-containing protein</fullName>
    </recommendedName>
</protein>
<dbReference type="KEGG" id="mph:MLP_20920"/>
<dbReference type="InterPro" id="IPR007061">
    <property type="entry name" value="MST-like"/>
</dbReference>